<reference evidence="2 3" key="1">
    <citation type="submission" date="2016-12" db="EMBL/GenBank/DDBJ databases">
        <title>Isolation and genomic insights into novel planktonic Zetaproteobacteria from stratified waters of the Chesapeake Bay.</title>
        <authorList>
            <person name="McAllister S.M."/>
            <person name="Kato S."/>
            <person name="Chan C.S."/>
            <person name="Chiu B.K."/>
            <person name="Field E.K."/>
        </authorList>
    </citation>
    <scope>NUCLEOTIDE SEQUENCE [LARGE SCALE GENOMIC DNA]</scope>
    <source>
        <strain evidence="2 3">CP-8</strain>
    </source>
</reference>
<keyword evidence="3" id="KW-1185">Reference proteome</keyword>
<evidence type="ECO:0000256" key="1">
    <source>
        <dbReference type="SAM" id="Phobius"/>
    </source>
</evidence>
<accession>A0A2K8L330</accession>
<evidence type="ECO:0000313" key="2">
    <source>
        <dbReference type="EMBL" id="ATX81738.1"/>
    </source>
</evidence>
<sequence length="34" mass="3437">MSNSNETHDGVEGLGLATMCGGTALAFWAAVVLL</sequence>
<dbReference type="KEGG" id="mfn:Ga0123462_0869"/>
<keyword evidence="1" id="KW-0472">Membrane</keyword>
<feature type="transmembrane region" description="Helical" evidence="1">
    <location>
        <begin position="14"/>
        <end position="33"/>
    </location>
</feature>
<name>A0A2K8L330_9PROT</name>
<evidence type="ECO:0000313" key="3">
    <source>
        <dbReference type="Proteomes" id="UP000231637"/>
    </source>
</evidence>
<dbReference type="Proteomes" id="UP000231637">
    <property type="component" value="Chromosome"/>
</dbReference>
<keyword evidence="1" id="KW-0812">Transmembrane</keyword>
<dbReference type="EMBL" id="CP018800">
    <property type="protein sequence ID" value="ATX81738.1"/>
    <property type="molecule type" value="Genomic_DNA"/>
</dbReference>
<gene>
    <name evidence="2" type="ORF">Ga0123462_0869</name>
</gene>
<proteinExistence type="predicted"/>
<organism evidence="2 3">
    <name type="scientific">Mariprofundus ferrinatatus</name>
    <dbReference type="NCBI Taxonomy" id="1921087"/>
    <lineage>
        <taxon>Bacteria</taxon>
        <taxon>Pseudomonadati</taxon>
        <taxon>Pseudomonadota</taxon>
        <taxon>Candidatius Mariprofundia</taxon>
        <taxon>Mariprofundales</taxon>
        <taxon>Mariprofundaceae</taxon>
        <taxon>Mariprofundus</taxon>
    </lineage>
</organism>
<protein>
    <submittedName>
        <fullName evidence="2">Uncharacterized protein</fullName>
    </submittedName>
</protein>
<keyword evidence="1" id="KW-1133">Transmembrane helix</keyword>
<dbReference type="AlphaFoldDB" id="A0A2K8L330"/>